<name>A0A977PKA5_9CREN</name>
<protein>
    <submittedName>
        <fullName evidence="1">Uncharacterized protein</fullName>
    </submittedName>
</protein>
<proteinExistence type="predicted"/>
<evidence type="ECO:0000313" key="2">
    <source>
        <dbReference type="Proteomes" id="UP001063698"/>
    </source>
</evidence>
<reference evidence="1" key="1">
    <citation type="submission" date="2013-11" db="EMBL/GenBank/DDBJ databases">
        <title>Comparative genomics of Ignicoccus.</title>
        <authorList>
            <person name="Podar M."/>
        </authorList>
    </citation>
    <scope>NUCLEOTIDE SEQUENCE</scope>
    <source>
        <strain evidence="1">DSM 13166</strain>
    </source>
</reference>
<organism evidence="1 2">
    <name type="scientific">Ignicoccus pacificus DSM 13166</name>
    <dbReference type="NCBI Taxonomy" id="940294"/>
    <lineage>
        <taxon>Archaea</taxon>
        <taxon>Thermoproteota</taxon>
        <taxon>Thermoprotei</taxon>
        <taxon>Desulfurococcales</taxon>
        <taxon>Desulfurococcaceae</taxon>
        <taxon>Ignicoccus</taxon>
    </lineage>
</organism>
<sequence length="96" mass="11356">MRRVAFLWESAFGTAYAALGFDCKDREDCVERIKEAKEILKELDSNPILTWSSYYKMFFLVTRFAFPKEEVERFSEKLSVSGWEVKWGKREEVLGE</sequence>
<dbReference type="KEGG" id="ipc:IPA_07175"/>
<dbReference type="AlphaFoldDB" id="A0A977PKA5"/>
<evidence type="ECO:0000313" key="1">
    <source>
        <dbReference type="EMBL" id="UXD22666.1"/>
    </source>
</evidence>
<dbReference type="Proteomes" id="UP001063698">
    <property type="component" value="Chromosome"/>
</dbReference>
<accession>A0A977PKA5</accession>
<dbReference type="EMBL" id="CP006868">
    <property type="protein sequence ID" value="UXD22666.1"/>
    <property type="molecule type" value="Genomic_DNA"/>
</dbReference>
<gene>
    <name evidence="1" type="ORF">IPA_07175</name>
</gene>
<keyword evidence="2" id="KW-1185">Reference proteome</keyword>